<name>A0AAX6MFJ8_9PEZI</name>
<reference evidence="2 3" key="1">
    <citation type="journal article" date="2024" name="Front Chem Biol">
        <title>Unveiling the potential of Daldinia eschscholtzii MFLUCC 19-0629 through bioactivity and bioinformatics studies for enhanced sustainable agriculture production.</title>
        <authorList>
            <person name="Brooks S."/>
            <person name="Weaver J.A."/>
            <person name="Klomchit A."/>
            <person name="Alharthi S.A."/>
            <person name="Onlamun T."/>
            <person name="Nurani R."/>
            <person name="Vong T.K."/>
            <person name="Alberti F."/>
            <person name="Greco C."/>
        </authorList>
    </citation>
    <scope>NUCLEOTIDE SEQUENCE [LARGE SCALE GENOMIC DNA]</scope>
    <source>
        <strain evidence="2">MFLUCC 19-0629</strain>
    </source>
</reference>
<gene>
    <name evidence="2" type="ORF">Daesc_007479</name>
</gene>
<keyword evidence="3" id="KW-1185">Reference proteome</keyword>
<evidence type="ECO:0000313" key="3">
    <source>
        <dbReference type="Proteomes" id="UP001369815"/>
    </source>
</evidence>
<dbReference type="AlphaFoldDB" id="A0AAX6MFJ8"/>
<feature type="compositionally biased region" description="Basic and acidic residues" evidence="1">
    <location>
        <begin position="113"/>
        <end position="125"/>
    </location>
</feature>
<evidence type="ECO:0000313" key="2">
    <source>
        <dbReference type="EMBL" id="KAK6950951.1"/>
    </source>
</evidence>
<protein>
    <submittedName>
        <fullName evidence="2">Uncharacterized protein</fullName>
    </submittedName>
</protein>
<sequence length="162" mass="17713">MSDSSSSRRTSRNYDTGFPDAFAEYTTSLRHPDANTSPGACISAEDIDPSKTLHRTHRSFLAKHKRTIAHGVIGQSNSQRHSNNSATILSTFDSAIDVGDLKRTGTNGSIGHSSKDGAESIDRMEVSSNGDCSPSSPTDEDDLADDGRQRIKLFRKWRVQKD</sequence>
<accession>A0AAX6MFJ8</accession>
<feature type="compositionally biased region" description="Polar residues" evidence="1">
    <location>
        <begin position="126"/>
        <end position="137"/>
    </location>
</feature>
<comment type="caution">
    <text evidence="2">The sequence shown here is derived from an EMBL/GenBank/DDBJ whole genome shotgun (WGS) entry which is preliminary data.</text>
</comment>
<evidence type="ECO:0000256" key="1">
    <source>
        <dbReference type="SAM" id="MobiDB-lite"/>
    </source>
</evidence>
<proteinExistence type="predicted"/>
<dbReference type="EMBL" id="JBANMG010000007">
    <property type="protein sequence ID" value="KAK6950951.1"/>
    <property type="molecule type" value="Genomic_DNA"/>
</dbReference>
<organism evidence="2 3">
    <name type="scientific">Daldinia eschscholtzii</name>
    <dbReference type="NCBI Taxonomy" id="292717"/>
    <lineage>
        <taxon>Eukaryota</taxon>
        <taxon>Fungi</taxon>
        <taxon>Dikarya</taxon>
        <taxon>Ascomycota</taxon>
        <taxon>Pezizomycotina</taxon>
        <taxon>Sordariomycetes</taxon>
        <taxon>Xylariomycetidae</taxon>
        <taxon>Xylariales</taxon>
        <taxon>Hypoxylaceae</taxon>
        <taxon>Daldinia</taxon>
    </lineage>
</organism>
<feature type="region of interest" description="Disordered" evidence="1">
    <location>
        <begin position="100"/>
        <end position="147"/>
    </location>
</feature>
<dbReference type="Proteomes" id="UP001369815">
    <property type="component" value="Unassembled WGS sequence"/>
</dbReference>